<keyword evidence="6 11" id="KW-0808">Transferase</keyword>
<dbReference type="InterPro" id="IPR000794">
    <property type="entry name" value="Beta-ketoacyl_synthase"/>
</dbReference>
<feature type="domain" description="Ketosynthase family 3 (KS3)" evidence="14">
    <location>
        <begin position="3"/>
        <end position="412"/>
    </location>
</feature>
<evidence type="ECO:0000259" key="14">
    <source>
        <dbReference type="PROSITE" id="PS52004"/>
    </source>
</evidence>
<comment type="similarity">
    <text evidence="2 11 13">Belongs to the thiolase-like superfamily. Beta-ketoacyl-ACP synthases family.</text>
</comment>
<dbReference type="GO" id="GO:0005829">
    <property type="term" value="C:cytosol"/>
    <property type="evidence" value="ECO:0007669"/>
    <property type="project" value="TreeGrafter"/>
</dbReference>
<accession>A0A7W4Z992</accession>
<comment type="pathway">
    <text evidence="1 11">Lipid metabolism; fatty acid biosynthesis.</text>
</comment>
<dbReference type="PANTHER" id="PTHR11712">
    <property type="entry name" value="POLYKETIDE SYNTHASE-RELATED"/>
    <property type="match status" value="1"/>
</dbReference>
<evidence type="ECO:0000313" key="15">
    <source>
        <dbReference type="EMBL" id="MBB3059980.1"/>
    </source>
</evidence>
<evidence type="ECO:0000256" key="9">
    <source>
        <dbReference type="ARBA" id="ARBA00023160"/>
    </source>
</evidence>
<sequence length="413" mass="43099">MSRRRVVVTGMGMISPLANTLEDSWTAILAGTSGAVPIESFDVSDFSTRFAATVKDFDPALYIPEKEARKMDVFLRFGMAAGIQAMEDSGLEITESNAPRIGACIGSGMGGIAEIERNAMLIAERGPRRVSPFFVPGAIINMVSGNLSIKYGMKGPNLSTTTACTTGTHAVGLGMRTIQYGDADVMVCGGAEMVTTPVGLGGFCAARALSTRNDDPQRASRPWDVDRDGFVLGEGAGVLVLEEYERAVARGAKIYAELIGFGMSGDAYHMTSPPEDGAGAALSMQNALRDAGLSADGIQYINAHGTSTPLGDKAEIQAVHSVFGAAADKLAVSSTKSMTGHLLGAAGAVEAIFSVLALRDQVAPPTINLENPDEACSGINLVPMETQEKTIDAVLSNSFGFGGTNGSLVFKRI</sequence>
<keyword evidence="7" id="KW-0276">Fatty acid metabolism</keyword>
<evidence type="ECO:0000256" key="1">
    <source>
        <dbReference type="ARBA" id="ARBA00005194"/>
    </source>
</evidence>
<evidence type="ECO:0000256" key="11">
    <source>
        <dbReference type="PIRNR" id="PIRNR000447"/>
    </source>
</evidence>
<evidence type="ECO:0000256" key="3">
    <source>
        <dbReference type="ARBA" id="ARBA00012356"/>
    </source>
</evidence>
<dbReference type="NCBIfam" id="TIGR03150">
    <property type="entry name" value="fabF"/>
    <property type="match status" value="1"/>
</dbReference>
<keyword evidence="9 11" id="KW-0275">Fatty acid biosynthesis</keyword>
<dbReference type="SMART" id="SM00825">
    <property type="entry name" value="PKS_KS"/>
    <property type="match status" value="1"/>
</dbReference>
<dbReference type="UniPathway" id="UPA00094"/>
<comment type="function">
    <text evidence="11">Involved in the type II fatty acid elongation cycle. Catalyzes the elongation of a wide range of acyl-ACP by the addition of two carbons from malonyl-ACP to an acyl acceptor. Can efficiently catalyze the conversion of palmitoleoyl-ACP (cis-hexadec-9-enoyl-ACP) to cis-vaccenoyl-ACP (cis-octadec-11-enoyl-ACP), an essential step in the thermal regulation of fatty acid composition.</text>
</comment>
<feature type="active site" description="For beta-ketoacyl synthase activity" evidence="12">
    <location>
        <position position="164"/>
    </location>
</feature>
<dbReference type="CDD" id="cd00834">
    <property type="entry name" value="KAS_I_II"/>
    <property type="match status" value="1"/>
</dbReference>
<dbReference type="Gene3D" id="3.40.47.10">
    <property type="match status" value="1"/>
</dbReference>
<name>A0A7W4Z992_9GAMM</name>
<evidence type="ECO:0000313" key="16">
    <source>
        <dbReference type="Proteomes" id="UP000535937"/>
    </source>
</evidence>
<dbReference type="EMBL" id="JACHWZ010000003">
    <property type="protein sequence ID" value="MBB3059980.1"/>
    <property type="molecule type" value="Genomic_DNA"/>
</dbReference>
<proteinExistence type="inferred from homology"/>
<dbReference type="PANTHER" id="PTHR11712:SF336">
    <property type="entry name" value="3-OXOACYL-[ACYL-CARRIER-PROTEIN] SYNTHASE, MITOCHONDRIAL"/>
    <property type="match status" value="1"/>
</dbReference>
<evidence type="ECO:0000256" key="7">
    <source>
        <dbReference type="ARBA" id="ARBA00022832"/>
    </source>
</evidence>
<dbReference type="InterPro" id="IPR018201">
    <property type="entry name" value="Ketoacyl_synth_AS"/>
</dbReference>
<protein>
    <recommendedName>
        <fullName evidence="4 11">3-oxoacyl-[acyl-carrier-protein] synthase 2</fullName>
        <ecNumber evidence="3 11">2.3.1.179</ecNumber>
    </recommendedName>
</protein>
<dbReference type="GO" id="GO:0006633">
    <property type="term" value="P:fatty acid biosynthetic process"/>
    <property type="evidence" value="ECO:0007669"/>
    <property type="project" value="UniProtKB-UniRule"/>
</dbReference>
<dbReference type="FunFam" id="3.40.47.10:FF:000009">
    <property type="entry name" value="3-oxoacyl-[acyl-carrier-protein] synthase 2"/>
    <property type="match status" value="1"/>
</dbReference>
<dbReference type="NCBIfam" id="NF005589">
    <property type="entry name" value="PRK07314.1"/>
    <property type="match status" value="1"/>
</dbReference>
<dbReference type="InterPro" id="IPR014031">
    <property type="entry name" value="Ketoacyl_synth_C"/>
</dbReference>
<reference evidence="15 16" key="1">
    <citation type="submission" date="2020-08" db="EMBL/GenBank/DDBJ databases">
        <title>Genomic Encyclopedia of Type Strains, Phase III (KMG-III): the genomes of soil and plant-associated and newly described type strains.</title>
        <authorList>
            <person name="Whitman W."/>
        </authorList>
    </citation>
    <scope>NUCLEOTIDE SEQUENCE [LARGE SCALE GENOMIC DNA]</scope>
    <source>
        <strain evidence="15 16">CECT 8799</strain>
    </source>
</reference>
<comment type="caution">
    <text evidence="15">The sequence shown here is derived from an EMBL/GenBank/DDBJ whole genome shotgun (WGS) entry which is preliminary data.</text>
</comment>
<evidence type="ECO:0000256" key="12">
    <source>
        <dbReference type="PIRSR" id="PIRSR000447-1"/>
    </source>
</evidence>
<dbReference type="Pfam" id="PF02801">
    <property type="entry name" value="Ketoacyl-synt_C"/>
    <property type="match status" value="1"/>
</dbReference>
<dbReference type="PROSITE" id="PS52004">
    <property type="entry name" value="KS3_2"/>
    <property type="match status" value="1"/>
</dbReference>
<keyword evidence="5 11" id="KW-0444">Lipid biosynthesis</keyword>
<dbReference type="GO" id="GO:0004315">
    <property type="term" value="F:3-oxoacyl-[acyl-carrier-protein] synthase activity"/>
    <property type="evidence" value="ECO:0007669"/>
    <property type="project" value="UniProtKB-UniRule"/>
</dbReference>
<comment type="catalytic activity">
    <reaction evidence="11">
        <text>(9Z)-hexadecenoyl-[ACP] + malonyl-[ACP] + H(+) = 3-oxo-(11Z)-octadecenoyl-[ACP] + holo-[ACP] + CO2</text>
        <dbReference type="Rhea" id="RHEA:55040"/>
        <dbReference type="Rhea" id="RHEA-COMP:9623"/>
        <dbReference type="Rhea" id="RHEA-COMP:9685"/>
        <dbReference type="Rhea" id="RHEA-COMP:10800"/>
        <dbReference type="Rhea" id="RHEA-COMP:14074"/>
        <dbReference type="ChEBI" id="CHEBI:15378"/>
        <dbReference type="ChEBI" id="CHEBI:16526"/>
        <dbReference type="ChEBI" id="CHEBI:64479"/>
        <dbReference type="ChEBI" id="CHEBI:78449"/>
        <dbReference type="ChEBI" id="CHEBI:83989"/>
        <dbReference type="ChEBI" id="CHEBI:138538"/>
        <dbReference type="EC" id="2.3.1.179"/>
    </reaction>
</comment>
<dbReference type="PIRSF" id="PIRSF000447">
    <property type="entry name" value="KAS_II"/>
    <property type="match status" value="1"/>
</dbReference>
<evidence type="ECO:0000256" key="13">
    <source>
        <dbReference type="RuleBase" id="RU003694"/>
    </source>
</evidence>
<dbReference type="Pfam" id="PF00109">
    <property type="entry name" value="ketoacyl-synt"/>
    <property type="match status" value="1"/>
</dbReference>
<evidence type="ECO:0000256" key="10">
    <source>
        <dbReference type="ARBA" id="ARBA00023315"/>
    </source>
</evidence>
<keyword evidence="10 11" id="KW-0012">Acyltransferase</keyword>
<dbReference type="InterPro" id="IPR014030">
    <property type="entry name" value="Ketoacyl_synth_N"/>
</dbReference>
<dbReference type="SUPFAM" id="SSF53901">
    <property type="entry name" value="Thiolase-like"/>
    <property type="match status" value="2"/>
</dbReference>
<dbReference type="NCBIfam" id="NF004970">
    <property type="entry name" value="PRK06333.1"/>
    <property type="match status" value="1"/>
</dbReference>
<evidence type="ECO:0000256" key="2">
    <source>
        <dbReference type="ARBA" id="ARBA00008467"/>
    </source>
</evidence>
<evidence type="ECO:0000256" key="6">
    <source>
        <dbReference type="ARBA" id="ARBA00022679"/>
    </source>
</evidence>
<keyword evidence="8" id="KW-0443">Lipid metabolism</keyword>
<evidence type="ECO:0000256" key="4">
    <source>
        <dbReference type="ARBA" id="ARBA00014657"/>
    </source>
</evidence>
<keyword evidence="16" id="KW-1185">Reference proteome</keyword>
<comment type="catalytic activity">
    <reaction evidence="11">
        <text>a fatty acyl-[ACP] + malonyl-[ACP] + H(+) = a 3-oxoacyl-[ACP] + holo-[ACP] + CO2</text>
        <dbReference type="Rhea" id="RHEA:22836"/>
        <dbReference type="Rhea" id="RHEA-COMP:9623"/>
        <dbReference type="Rhea" id="RHEA-COMP:9685"/>
        <dbReference type="Rhea" id="RHEA-COMP:9916"/>
        <dbReference type="Rhea" id="RHEA-COMP:14125"/>
        <dbReference type="ChEBI" id="CHEBI:15378"/>
        <dbReference type="ChEBI" id="CHEBI:16526"/>
        <dbReference type="ChEBI" id="CHEBI:64479"/>
        <dbReference type="ChEBI" id="CHEBI:78449"/>
        <dbReference type="ChEBI" id="CHEBI:78776"/>
        <dbReference type="ChEBI" id="CHEBI:138651"/>
    </reaction>
</comment>
<dbReference type="AlphaFoldDB" id="A0A7W4Z992"/>
<dbReference type="InterPro" id="IPR016039">
    <property type="entry name" value="Thiolase-like"/>
</dbReference>
<dbReference type="InterPro" id="IPR017568">
    <property type="entry name" value="3-oxoacyl-ACP_synth-2"/>
</dbReference>
<evidence type="ECO:0000256" key="5">
    <source>
        <dbReference type="ARBA" id="ARBA00022516"/>
    </source>
</evidence>
<organism evidence="15 16">
    <name type="scientific">Microbulbifer rhizosphaerae</name>
    <dbReference type="NCBI Taxonomy" id="1562603"/>
    <lineage>
        <taxon>Bacteria</taxon>
        <taxon>Pseudomonadati</taxon>
        <taxon>Pseudomonadota</taxon>
        <taxon>Gammaproteobacteria</taxon>
        <taxon>Cellvibrionales</taxon>
        <taxon>Microbulbiferaceae</taxon>
        <taxon>Microbulbifer</taxon>
    </lineage>
</organism>
<dbReference type="Proteomes" id="UP000535937">
    <property type="component" value="Unassembled WGS sequence"/>
</dbReference>
<evidence type="ECO:0000256" key="8">
    <source>
        <dbReference type="ARBA" id="ARBA00023098"/>
    </source>
</evidence>
<dbReference type="RefSeq" id="WP_183456906.1">
    <property type="nucleotide sequence ID" value="NZ_JACHWZ010000003.1"/>
</dbReference>
<dbReference type="EC" id="2.3.1.179" evidence="3 11"/>
<dbReference type="PROSITE" id="PS00606">
    <property type="entry name" value="KS3_1"/>
    <property type="match status" value="1"/>
</dbReference>
<gene>
    <name evidence="15" type="ORF">FHS09_000793</name>
</gene>
<dbReference type="InterPro" id="IPR020841">
    <property type="entry name" value="PKS_Beta-ketoAc_synthase_dom"/>
</dbReference>